<evidence type="ECO:0000256" key="1">
    <source>
        <dbReference type="SAM" id="Phobius"/>
    </source>
</evidence>
<keyword evidence="3" id="KW-1185">Reference proteome</keyword>
<keyword evidence="1" id="KW-0812">Transmembrane</keyword>
<dbReference type="Proteomes" id="UP001448207">
    <property type="component" value="Unassembled WGS sequence"/>
</dbReference>
<reference evidence="2 3" key="1">
    <citation type="submission" date="2024-04" db="EMBL/GenBank/DDBJ databases">
        <title>Symmetric and asymmetric DNA N6-adenine methylation regulates different biological responses in Mucorales.</title>
        <authorList>
            <consortium name="Lawrence Berkeley National Laboratory"/>
            <person name="Lax C."/>
            <person name="Mondo S.J."/>
            <person name="Osorio-Concepcion M."/>
            <person name="Muszewska A."/>
            <person name="Corrochano-Luque M."/>
            <person name="Gutierrez G."/>
            <person name="Riley R."/>
            <person name="Lipzen A."/>
            <person name="Guo J."/>
            <person name="Hundley H."/>
            <person name="Amirebrahimi M."/>
            <person name="Ng V."/>
            <person name="Lorenzo-Gutierrez D."/>
            <person name="Binder U."/>
            <person name="Yang J."/>
            <person name="Song Y."/>
            <person name="Canovas D."/>
            <person name="Navarro E."/>
            <person name="Freitag M."/>
            <person name="Gabaldon T."/>
            <person name="Grigoriev I.V."/>
            <person name="Corrochano L.M."/>
            <person name="Nicolas F.E."/>
            <person name="Garre V."/>
        </authorList>
    </citation>
    <scope>NUCLEOTIDE SEQUENCE [LARGE SCALE GENOMIC DNA]</scope>
    <source>
        <strain evidence="2 3">L51</strain>
    </source>
</reference>
<evidence type="ECO:0000313" key="3">
    <source>
        <dbReference type="Proteomes" id="UP001448207"/>
    </source>
</evidence>
<feature type="transmembrane region" description="Helical" evidence="1">
    <location>
        <begin position="43"/>
        <end position="66"/>
    </location>
</feature>
<accession>A0ABR3AU35</accession>
<comment type="caution">
    <text evidence="2">The sequence shown here is derived from an EMBL/GenBank/DDBJ whole genome shotgun (WGS) entry which is preliminary data.</text>
</comment>
<proteinExistence type="predicted"/>
<feature type="transmembrane region" description="Helical" evidence="1">
    <location>
        <begin position="12"/>
        <end position="37"/>
    </location>
</feature>
<organism evidence="2 3">
    <name type="scientific">Phycomyces blakesleeanus</name>
    <dbReference type="NCBI Taxonomy" id="4837"/>
    <lineage>
        <taxon>Eukaryota</taxon>
        <taxon>Fungi</taxon>
        <taxon>Fungi incertae sedis</taxon>
        <taxon>Mucoromycota</taxon>
        <taxon>Mucoromycotina</taxon>
        <taxon>Mucoromycetes</taxon>
        <taxon>Mucorales</taxon>
        <taxon>Phycomycetaceae</taxon>
        <taxon>Phycomyces</taxon>
    </lineage>
</organism>
<gene>
    <name evidence="2" type="ORF">J3Q64DRAFT_1753820</name>
</gene>
<keyword evidence="1" id="KW-1133">Transmembrane helix</keyword>
<evidence type="ECO:0000313" key="2">
    <source>
        <dbReference type="EMBL" id="KAL0081862.1"/>
    </source>
</evidence>
<name>A0ABR3AU35_PHYBL</name>
<sequence>MRIIFPYLQNITLSLSIFQFSLLSLLLLSLFDVYFLLPPNLLPLSLFCVYFLIIIIYFFHTSVYLVG</sequence>
<dbReference type="EMBL" id="JBCLYO010000016">
    <property type="protein sequence ID" value="KAL0081862.1"/>
    <property type="molecule type" value="Genomic_DNA"/>
</dbReference>
<protein>
    <submittedName>
        <fullName evidence="2">Uncharacterized protein</fullName>
    </submittedName>
</protein>
<keyword evidence="1" id="KW-0472">Membrane</keyword>